<proteinExistence type="predicted"/>
<name>A0AAN7XE76_ELEMC</name>
<reference evidence="2 3" key="1">
    <citation type="journal article" date="2023" name="Genes (Basel)">
        <title>Chromosome-Level Genome Assembly and Circadian Gene Repertoire of the Patagonia Blennie Eleginops maclovinus-The Closest Ancestral Proxy of Antarctic Cryonotothenioids.</title>
        <authorList>
            <person name="Cheng C.C."/>
            <person name="Rivera-Colon A.G."/>
            <person name="Minhas B.F."/>
            <person name="Wilson L."/>
            <person name="Rayamajhi N."/>
            <person name="Vargas-Chacoff L."/>
            <person name="Catchen J.M."/>
        </authorList>
    </citation>
    <scope>NUCLEOTIDE SEQUENCE [LARGE SCALE GENOMIC DNA]</scope>
    <source>
        <strain evidence="2">JMC-PN-2008</strain>
    </source>
</reference>
<dbReference type="EMBL" id="JAUZQC010000015">
    <property type="protein sequence ID" value="KAK5858574.1"/>
    <property type="molecule type" value="Genomic_DNA"/>
</dbReference>
<keyword evidence="3" id="KW-1185">Reference proteome</keyword>
<dbReference type="AlphaFoldDB" id="A0AAN7XE76"/>
<dbReference type="Proteomes" id="UP001346869">
    <property type="component" value="Unassembled WGS sequence"/>
</dbReference>
<protein>
    <submittedName>
        <fullName evidence="2">Uncharacterized protein</fullName>
    </submittedName>
</protein>
<evidence type="ECO:0000313" key="3">
    <source>
        <dbReference type="Proteomes" id="UP001346869"/>
    </source>
</evidence>
<reference evidence="2 3" key="2">
    <citation type="journal article" date="2023" name="Mol. Biol. Evol.">
        <title>Genomics of Secondarily Temperate Adaptation in the Only Non-Antarctic Icefish.</title>
        <authorList>
            <person name="Rivera-Colon A.G."/>
            <person name="Rayamajhi N."/>
            <person name="Minhas B.F."/>
            <person name="Madrigal G."/>
            <person name="Bilyk K.T."/>
            <person name="Yoon V."/>
            <person name="Hune M."/>
            <person name="Gregory S."/>
            <person name="Cheng C.H.C."/>
            <person name="Catchen J.M."/>
        </authorList>
    </citation>
    <scope>NUCLEOTIDE SEQUENCE [LARGE SCALE GENOMIC DNA]</scope>
    <source>
        <strain evidence="2">JMC-PN-2008</strain>
    </source>
</reference>
<comment type="caution">
    <text evidence="2">The sequence shown here is derived from an EMBL/GenBank/DDBJ whole genome shotgun (WGS) entry which is preliminary data.</text>
</comment>
<evidence type="ECO:0000256" key="1">
    <source>
        <dbReference type="SAM" id="MobiDB-lite"/>
    </source>
</evidence>
<feature type="region of interest" description="Disordered" evidence="1">
    <location>
        <begin position="47"/>
        <end position="68"/>
    </location>
</feature>
<gene>
    <name evidence="2" type="ORF">PBY51_002705</name>
</gene>
<feature type="compositionally biased region" description="Polar residues" evidence="1">
    <location>
        <begin position="51"/>
        <end position="60"/>
    </location>
</feature>
<organism evidence="2 3">
    <name type="scientific">Eleginops maclovinus</name>
    <name type="common">Patagonian blennie</name>
    <name type="synonym">Eleginus maclovinus</name>
    <dbReference type="NCBI Taxonomy" id="56733"/>
    <lineage>
        <taxon>Eukaryota</taxon>
        <taxon>Metazoa</taxon>
        <taxon>Chordata</taxon>
        <taxon>Craniata</taxon>
        <taxon>Vertebrata</taxon>
        <taxon>Euteleostomi</taxon>
        <taxon>Actinopterygii</taxon>
        <taxon>Neopterygii</taxon>
        <taxon>Teleostei</taxon>
        <taxon>Neoteleostei</taxon>
        <taxon>Acanthomorphata</taxon>
        <taxon>Eupercaria</taxon>
        <taxon>Perciformes</taxon>
        <taxon>Notothenioidei</taxon>
        <taxon>Eleginopidae</taxon>
        <taxon>Eleginops</taxon>
    </lineage>
</organism>
<evidence type="ECO:0000313" key="2">
    <source>
        <dbReference type="EMBL" id="KAK5858574.1"/>
    </source>
</evidence>
<accession>A0AAN7XE76</accession>
<sequence>MPTPHPNGCVGQVLAHRFYCESTITVLPGIVLAVCGCVDAGLESPEPRFLQQPSATQPQRRQPGWNRSACMKDPSAFPLLELSQDFWDFRSRPRRLAPEPVSQHSWL</sequence>